<reference evidence="7 8" key="1">
    <citation type="submission" date="2022-08" db="EMBL/GenBank/DDBJ databases">
        <title>YIM 101645 draft genome.</title>
        <authorList>
            <person name="Chen X."/>
        </authorList>
    </citation>
    <scope>NUCLEOTIDE SEQUENCE [LARGE SCALE GENOMIC DNA]</scope>
    <source>
        <strain evidence="7 8">YIM 101645</strain>
    </source>
</reference>
<feature type="transmembrane region" description="Helical" evidence="5">
    <location>
        <begin position="43"/>
        <end position="61"/>
    </location>
</feature>
<keyword evidence="2 5" id="KW-0812">Transmembrane</keyword>
<dbReference type="Pfam" id="PF06271">
    <property type="entry name" value="RDD"/>
    <property type="match status" value="1"/>
</dbReference>
<evidence type="ECO:0000313" key="8">
    <source>
        <dbReference type="Proteomes" id="UP001205965"/>
    </source>
</evidence>
<comment type="caution">
    <text evidence="7">The sequence shown here is derived from an EMBL/GenBank/DDBJ whole genome shotgun (WGS) entry which is preliminary data.</text>
</comment>
<evidence type="ECO:0000313" key="7">
    <source>
        <dbReference type="EMBL" id="MCS5480232.1"/>
    </source>
</evidence>
<dbReference type="Proteomes" id="UP001205965">
    <property type="component" value="Unassembled WGS sequence"/>
</dbReference>
<evidence type="ECO:0000256" key="1">
    <source>
        <dbReference type="ARBA" id="ARBA00004141"/>
    </source>
</evidence>
<proteinExistence type="predicted"/>
<feature type="transmembrane region" description="Helical" evidence="5">
    <location>
        <begin position="126"/>
        <end position="147"/>
    </location>
</feature>
<protein>
    <submittedName>
        <fullName evidence="7">RDD family protein</fullName>
    </submittedName>
</protein>
<evidence type="ECO:0000259" key="6">
    <source>
        <dbReference type="Pfam" id="PF06271"/>
    </source>
</evidence>
<keyword evidence="8" id="KW-1185">Reference proteome</keyword>
<accession>A0ABT2G1T2</accession>
<evidence type="ECO:0000256" key="5">
    <source>
        <dbReference type="SAM" id="Phobius"/>
    </source>
</evidence>
<evidence type="ECO:0000256" key="3">
    <source>
        <dbReference type="ARBA" id="ARBA00022989"/>
    </source>
</evidence>
<evidence type="ECO:0000256" key="4">
    <source>
        <dbReference type="ARBA" id="ARBA00023136"/>
    </source>
</evidence>
<comment type="subcellular location">
    <subcellularLocation>
        <location evidence="1">Membrane</location>
        <topology evidence="1">Multi-pass membrane protein</topology>
    </subcellularLocation>
</comment>
<keyword evidence="3 5" id="KW-1133">Transmembrane helix</keyword>
<dbReference type="RefSeq" id="WP_259428292.1">
    <property type="nucleotide sequence ID" value="NZ_JANWTC010000008.1"/>
</dbReference>
<gene>
    <name evidence="7" type="ORF">NYP18_11250</name>
</gene>
<dbReference type="InterPro" id="IPR010432">
    <property type="entry name" value="RDD"/>
</dbReference>
<name>A0ABT2G1T2_9CORY</name>
<feature type="transmembrane region" description="Helical" evidence="5">
    <location>
        <begin position="12"/>
        <end position="31"/>
    </location>
</feature>
<sequence length="171" mass="17953">MHYLAIPRARAYLRDCGTYLGLAAATVPLGVVGQITGWGKKPSFAYAVSVVPPILAALLAARQEARQGATPGKRRHHLIVTKTAGTPVTCGRALTRNCLKIAIPWQLGHMVAIGAVFGGFDKKDPLTLGVAFVTYPLLAAMILGTVLGDGRTIHDRLSGTRVVGTAITSQG</sequence>
<feature type="domain" description="RDD" evidence="6">
    <location>
        <begin position="11"/>
        <end position="159"/>
    </location>
</feature>
<feature type="transmembrane region" description="Helical" evidence="5">
    <location>
        <begin position="101"/>
        <end position="120"/>
    </location>
</feature>
<dbReference type="EMBL" id="JANWTC010000008">
    <property type="protein sequence ID" value="MCS5480232.1"/>
    <property type="molecule type" value="Genomic_DNA"/>
</dbReference>
<keyword evidence="4 5" id="KW-0472">Membrane</keyword>
<evidence type="ECO:0000256" key="2">
    <source>
        <dbReference type="ARBA" id="ARBA00022692"/>
    </source>
</evidence>
<organism evidence="7 8">
    <name type="scientific">Corynebacterium lemuris</name>
    <dbReference type="NCBI Taxonomy" id="1859292"/>
    <lineage>
        <taxon>Bacteria</taxon>
        <taxon>Bacillati</taxon>
        <taxon>Actinomycetota</taxon>
        <taxon>Actinomycetes</taxon>
        <taxon>Mycobacteriales</taxon>
        <taxon>Corynebacteriaceae</taxon>
        <taxon>Corynebacterium</taxon>
    </lineage>
</organism>